<gene>
    <name evidence="1" type="ordered locus">DVU_1957</name>
</gene>
<organism evidence="1 2">
    <name type="scientific">Nitratidesulfovibrio vulgaris (strain ATCC 29579 / DSM 644 / CCUG 34227 / NCIMB 8303 / VKM B-1760 / Hildenborough)</name>
    <name type="common">Desulfovibrio vulgaris</name>
    <dbReference type="NCBI Taxonomy" id="882"/>
    <lineage>
        <taxon>Bacteria</taxon>
        <taxon>Pseudomonadati</taxon>
        <taxon>Thermodesulfobacteriota</taxon>
        <taxon>Desulfovibrionia</taxon>
        <taxon>Desulfovibrionales</taxon>
        <taxon>Desulfovibrionaceae</taxon>
        <taxon>Nitratidesulfovibrio</taxon>
    </lineage>
</organism>
<dbReference type="PaxDb" id="882-DVU_1957"/>
<accession>Q72AN5</accession>
<sequence>MRSRGGIRYARFMFEGAFHSVPLLLGVAHMKTLASFRVGENRIVVAWA</sequence>
<dbReference type="EnsemblBacteria" id="AAS96433">
    <property type="protein sequence ID" value="AAS96433"/>
    <property type="gene ID" value="DVU_1957"/>
</dbReference>
<dbReference type="STRING" id="882.DVU_1957"/>
<keyword evidence="2" id="KW-1185">Reference proteome</keyword>
<dbReference type="EMBL" id="AE017285">
    <property type="protein sequence ID" value="AAS96433.1"/>
    <property type="molecule type" value="Genomic_DNA"/>
</dbReference>
<protein>
    <submittedName>
        <fullName evidence="1">Uncharacterized protein</fullName>
    </submittedName>
</protein>
<name>Q72AN5_NITV2</name>
<evidence type="ECO:0000313" key="2">
    <source>
        <dbReference type="Proteomes" id="UP000002194"/>
    </source>
</evidence>
<dbReference type="AlphaFoldDB" id="Q72AN5"/>
<reference evidence="1 2" key="1">
    <citation type="journal article" date="2004" name="Nat. Biotechnol.">
        <title>The genome sequence of the anaerobic, sulfate-reducing bacterium Desulfovibrio vulgaris Hildenborough.</title>
        <authorList>
            <person name="Heidelberg J.F."/>
            <person name="Seshadri R."/>
            <person name="Haveman S.A."/>
            <person name="Hemme C.L."/>
            <person name="Paulsen I.T."/>
            <person name="Kolonay J.F."/>
            <person name="Eisen J.A."/>
            <person name="Ward N."/>
            <person name="Methe B."/>
            <person name="Brinkac L.M."/>
            <person name="Daugherty S.C."/>
            <person name="Deboy R.T."/>
            <person name="Dodson R.J."/>
            <person name="Durkin A.S."/>
            <person name="Madupu R."/>
            <person name="Nelson W.C."/>
            <person name="Sullivan S.A."/>
            <person name="Fouts D."/>
            <person name="Haft D.H."/>
            <person name="Selengut J."/>
            <person name="Peterson J.D."/>
            <person name="Davidsen T.M."/>
            <person name="Zafar N."/>
            <person name="Zhou L."/>
            <person name="Radune D."/>
            <person name="Dimitrov G."/>
            <person name="Hance M."/>
            <person name="Tran K."/>
            <person name="Khouri H."/>
            <person name="Gill J."/>
            <person name="Utterback T.R."/>
            <person name="Feldblyum T.V."/>
            <person name="Wall J.D."/>
            <person name="Voordouw G."/>
            <person name="Fraser C.M."/>
        </authorList>
    </citation>
    <scope>NUCLEOTIDE SEQUENCE [LARGE SCALE GENOMIC DNA]</scope>
    <source>
        <strain evidence="2">ATCC 29579 / DSM 644 / NCIMB 8303 / VKM B-1760 / Hildenborough</strain>
    </source>
</reference>
<dbReference type="HOGENOM" id="CLU_3152123_0_0_7"/>
<evidence type="ECO:0000313" key="1">
    <source>
        <dbReference type="EMBL" id="AAS96433.1"/>
    </source>
</evidence>
<dbReference type="Proteomes" id="UP000002194">
    <property type="component" value="Chromosome"/>
</dbReference>
<proteinExistence type="predicted"/>
<dbReference type="KEGG" id="dvu:DVU_1957"/>